<feature type="region of interest" description="Disordered" evidence="1">
    <location>
        <begin position="23"/>
        <end position="65"/>
    </location>
</feature>
<dbReference type="EMBL" id="AOMA01000099">
    <property type="protein sequence ID" value="EMA38212.1"/>
    <property type="molecule type" value="Genomic_DNA"/>
</dbReference>
<evidence type="ECO:0000313" key="3">
    <source>
        <dbReference type="Proteomes" id="UP000011607"/>
    </source>
</evidence>
<dbReference type="eggNOG" id="arCOG09122">
    <property type="taxonomic scope" value="Archaea"/>
</dbReference>
<gene>
    <name evidence="2" type="ORF">C446_10195</name>
</gene>
<dbReference type="OrthoDB" id="201863at2157"/>
<name>M0LXA1_9EURY</name>
<dbReference type="STRING" id="1227454.C446_10195"/>
<feature type="compositionally biased region" description="Acidic residues" evidence="1">
    <location>
        <begin position="24"/>
        <end position="54"/>
    </location>
</feature>
<evidence type="ECO:0000256" key="1">
    <source>
        <dbReference type="SAM" id="MobiDB-lite"/>
    </source>
</evidence>
<evidence type="ECO:0000313" key="2">
    <source>
        <dbReference type="EMBL" id="EMA38212.1"/>
    </source>
</evidence>
<protein>
    <recommendedName>
        <fullName evidence="4">Lipoprotein</fullName>
    </recommendedName>
</protein>
<organism evidence="2 3">
    <name type="scientific">Halobiforma nitratireducens JCM 10879</name>
    <dbReference type="NCBI Taxonomy" id="1227454"/>
    <lineage>
        <taxon>Archaea</taxon>
        <taxon>Methanobacteriati</taxon>
        <taxon>Methanobacteriota</taxon>
        <taxon>Stenosarchaea group</taxon>
        <taxon>Halobacteria</taxon>
        <taxon>Halobacteriales</taxon>
        <taxon>Natrialbaceae</taxon>
        <taxon>Halobiforma</taxon>
    </lineage>
</organism>
<dbReference type="RefSeq" id="WP_006672954.1">
    <property type="nucleotide sequence ID" value="NZ_AOMA01000099.1"/>
</dbReference>
<dbReference type="Proteomes" id="UP000011607">
    <property type="component" value="Unassembled WGS sequence"/>
</dbReference>
<dbReference type="AlphaFoldDB" id="M0LXA1"/>
<proteinExistence type="predicted"/>
<dbReference type="PROSITE" id="PS51257">
    <property type="entry name" value="PROKAR_LIPOPROTEIN"/>
    <property type="match status" value="1"/>
</dbReference>
<evidence type="ECO:0008006" key="4">
    <source>
        <dbReference type="Google" id="ProtNLM"/>
    </source>
</evidence>
<keyword evidence="3" id="KW-1185">Reference proteome</keyword>
<comment type="caution">
    <text evidence="2">The sequence shown here is derived from an EMBL/GenBank/DDBJ whole genome shotgun (WGS) entry which is preliminary data.</text>
</comment>
<reference evidence="2 3" key="1">
    <citation type="journal article" date="2014" name="PLoS Genet.">
        <title>Phylogenetically driven sequencing of extremely halophilic archaea reveals strategies for static and dynamic osmo-response.</title>
        <authorList>
            <person name="Becker E.A."/>
            <person name="Seitzer P.M."/>
            <person name="Tritt A."/>
            <person name="Larsen D."/>
            <person name="Krusor M."/>
            <person name="Yao A.I."/>
            <person name="Wu D."/>
            <person name="Madern D."/>
            <person name="Eisen J.A."/>
            <person name="Darling A.E."/>
            <person name="Facciotti M.T."/>
        </authorList>
    </citation>
    <scope>NUCLEOTIDE SEQUENCE [LARGE SCALE GENOMIC DNA]</scope>
    <source>
        <strain evidence="2 3">JCM 10879</strain>
    </source>
</reference>
<dbReference type="PATRIC" id="fig|1227454.3.peg.2070"/>
<sequence length="490" mass="54524">MERRPFLTALSGSAPLLAGCTALVDDDPANETDDDGTNTEPSTDDDLDRPDEFDPLSPESDPSVVDFETAPLSAAVVDGRLSTADRLSVVLDFVAPATAESPARLGAVLENRKPFAQTFRPRRLLVLDDPASGRDDDRNTIYLVPTADNELAETVPALERDADGRWRVESVRDDWYPKSITLGAEERVVLEFAVVGHHDRSEPPIDAGTYRFSWRDNGFSIAVWPTETPGPTDESRFAGADVPSIPDTKTEWYHDAGQRTETFLRADAETVDTPGRIEFELVNRARESMSGNPYRWRLYKLVDDAWIPVYPWEFPLPLAAVTPGESDETELVLYHGEPVGRQGRTVGHLGGGRYAYTVGYSLEDETHAAMFEVDAPTLSIGPEPDAEIDRDGDTVVVRLPNYEDARRPSTVTVTRTSSAEERLIEEQLPRRPFRAFRNTLSLFEEGVEEVRLETDRSTALRSLDFDEGETRTIEYDGDAFEATGRVLEEP</sequence>
<accession>M0LXA1</accession>